<evidence type="ECO:0000256" key="1">
    <source>
        <dbReference type="ARBA" id="ARBA00004141"/>
    </source>
</evidence>
<name>A0A936YRC8_9HYPH</name>
<protein>
    <submittedName>
        <fullName evidence="7">Amino acid permease</fullName>
    </submittedName>
</protein>
<dbReference type="AlphaFoldDB" id="A0A936YRC8"/>
<feature type="transmembrane region" description="Helical" evidence="6">
    <location>
        <begin position="153"/>
        <end position="173"/>
    </location>
</feature>
<feature type="transmembrane region" description="Helical" evidence="6">
    <location>
        <begin position="59"/>
        <end position="85"/>
    </location>
</feature>
<dbReference type="Proteomes" id="UP000633219">
    <property type="component" value="Unassembled WGS sequence"/>
</dbReference>
<feature type="transmembrane region" description="Helical" evidence="6">
    <location>
        <begin position="442"/>
        <end position="459"/>
    </location>
</feature>
<feature type="transmembrane region" description="Helical" evidence="6">
    <location>
        <begin position="364"/>
        <end position="383"/>
    </location>
</feature>
<sequence>MSDYSDTDKKQDTQILHSMGYAQELERRMSGFSNFAISFSIICILSGGINSLAQATSGVGGAAIGIGWPLGCLVSLVFAVAMAQISSAYPTAGGLYHWGSILGNRFTGWLTAWFNLLGLVTVLGAINVGTYYFFMGTFGTPYLGLADTTLVRIVFLVIITGLQAIVNHMGIGLTAKLTDFSGYLIFATSVALAVVCLIAADSYDFGRLFTFTNYSGEAGGNVWPENSMTWVFLLGLLLPIYTITGYDASAHTSEETVKAAHSVPRGIVSSVLWSALFGYIMLCSFVLLIPNMDDAAKQGWNVFFWAMSEQVNPIVRDILYLAIFVSQWLCGLATVTSVSRMIFAFSRDGGLPASKALAKVSPTYRTPVAAIWVGSILAVLFVWGSSLVSIGETPVYTIVVSCTVIFLFFSFVIPITLGLFAWGTSKWDKMGPWNLGEGVFKLFAVLSILAMILIFVIGIQPPNDWAAWITLGFLVLTAIIWFVFEQRRFKGPPIGDEVARRQAKIAAAEKAVGEV</sequence>
<dbReference type="RefSeq" id="WP_201663861.1">
    <property type="nucleotide sequence ID" value="NZ_JAEQNC010000022.1"/>
</dbReference>
<dbReference type="PANTHER" id="PTHR45649:SF26">
    <property type="entry name" value="OS04G0435100 PROTEIN"/>
    <property type="match status" value="1"/>
</dbReference>
<evidence type="ECO:0000256" key="3">
    <source>
        <dbReference type="ARBA" id="ARBA00022692"/>
    </source>
</evidence>
<reference evidence="7" key="1">
    <citation type="submission" date="2021-01" db="EMBL/GenBank/DDBJ databases">
        <title>Rhizobium sp. strain KVB221 16S ribosomal RNA gene Genome sequencing and assembly.</title>
        <authorList>
            <person name="Kang M."/>
        </authorList>
    </citation>
    <scope>NUCLEOTIDE SEQUENCE</scope>
    <source>
        <strain evidence="7">KVB221</strain>
    </source>
</reference>
<feature type="transmembrane region" description="Helical" evidence="6">
    <location>
        <begin position="318"/>
        <end position="343"/>
    </location>
</feature>
<dbReference type="EMBL" id="JAEQNC010000022">
    <property type="protein sequence ID" value="MBL0375313.1"/>
    <property type="molecule type" value="Genomic_DNA"/>
</dbReference>
<feature type="transmembrane region" description="Helical" evidence="6">
    <location>
        <begin position="465"/>
        <end position="484"/>
    </location>
</feature>
<dbReference type="InterPro" id="IPR002293">
    <property type="entry name" value="AA/rel_permease1"/>
</dbReference>
<feature type="transmembrane region" description="Helical" evidence="6">
    <location>
        <begin position="35"/>
        <end position="53"/>
    </location>
</feature>
<evidence type="ECO:0000256" key="2">
    <source>
        <dbReference type="ARBA" id="ARBA00022448"/>
    </source>
</evidence>
<gene>
    <name evidence="7" type="ORF">JJB09_25180</name>
</gene>
<evidence type="ECO:0000256" key="4">
    <source>
        <dbReference type="ARBA" id="ARBA00022989"/>
    </source>
</evidence>
<keyword evidence="2" id="KW-0813">Transport</keyword>
<dbReference type="GO" id="GO:0022857">
    <property type="term" value="F:transmembrane transporter activity"/>
    <property type="evidence" value="ECO:0007669"/>
    <property type="project" value="InterPro"/>
</dbReference>
<dbReference type="PANTHER" id="PTHR45649">
    <property type="entry name" value="AMINO-ACID PERMEASE BAT1"/>
    <property type="match status" value="1"/>
</dbReference>
<feature type="transmembrane region" description="Helical" evidence="6">
    <location>
        <begin position="267"/>
        <end position="289"/>
    </location>
</feature>
<comment type="subcellular location">
    <subcellularLocation>
        <location evidence="1">Membrane</location>
        <topology evidence="1">Multi-pass membrane protein</topology>
    </subcellularLocation>
</comment>
<comment type="caution">
    <text evidence="7">The sequence shown here is derived from an EMBL/GenBank/DDBJ whole genome shotgun (WGS) entry which is preliminary data.</text>
</comment>
<keyword evidence="4 6" id="KW-1133">Transmembrane helix</keyword>
<dbReference type="PIRSF" id="PIRSF006060">
    <property type="entry name" value="AA_transporter"/>
    <property type="match status" value="1"/>
</dbReference>
<organism evidence="7 8">
    <name type="scientific">Rhizobium setariae</name>
    <dbReference type="NCBI Taxonomy" id="2801340"/>
    <lineage>
        <taxon>Bacteria</taxon>
        <taxon>Pseudomonadati</taxon>
        <taxon>Pseudomonadota</taxon>
        <taxon>Alphaproteobacteria</taxon>
        <taxon>Hyphomicrobiales</taxon>
        <taxon>Rhizobiaceae</taxon>
        <taxon>Rhizobium/Agrobacterium group</taxon>
        <taxon>Rhizobium</taxon>
    </lineage>
</organism>
<feature type="transmembrane region" description="Helical" evidence="6">
    <location>
        <begin position="106"/>
        <end position="133"/>
    </location>
</feature>
<evidence type="ECO:0000313" key="8">
    <source>
        <dbReference type="Proteomes" id="UP000633219"/>
    </source>
</evidence>
<feature type="transmembrane region" description="Helical" evidence="6">
    <location>
        <begin position="227"/>
        <end position="246"/>
    </location>
</feature>
<dbReference type="Gene3D" id="1.20.1740.10">
    <property type="entry name" value="Amino acid/polyamine transporter I"/>
    <property type="match status" value="1"/>
</dbReference>
<evidence type="ECO:0000256" key="5">
    <source>
        <dbReference type="ARBA" id="ARBA00023136"/>
    </source>
</evidence>
<feature type="transmembrane region" description="Helical" evidence="6">
    <location>
        <begin position="395"/>
        <end position="422"/>
    </location>
</feature>
<feature type="transmembrane region" description="Helical" evidence="6">
    <location>
        <begin position="180"/>
        <end position="200"/>
    </location>
</feature>
<keyword evidence="8" id="KW-1185">Reference proteome</keyword>
<keyword evidence="5 6" id="KW-0472">Membrane</keyword>
<evidence type="ECO:0000256" key="6">
    <source>
        <dbReference type="SAM" id="Phobius"/>
    </source>
</evidence>
<evidence type="ECO:0000313" key="7">
    <source>
        <dbReference type="EMBL" id="MBL0375313.1"/>
    </source>
</evidence>
<keyword evidence="3 6" id="KW-0812">Transmembrane</keyword>
<dbReference type="Pfam" id="PF13520">
    <property type="entry name" value="AA_permease_2"/>
    <property type="match status" value="1"/>
</dbReference>
<dbReference type="GO" id="GO:0016020">
    <property type="term" value="C:membrane"/>
    <property type="evidence" value="ECO:0007669"/>
    <property type="project" value="UniProtKB-SubCell"/>
</dbReference>
<proteinExistence type="predicted"/>
<accession>A0A936YRC8</accession>